<dbReference type="GO" id="GO:0051539">
    <property type="term" value="F:4 iron, 4 sulfur cluster binding"/>
    <property type="evidence" value="ECO:0007669"/>
    <property type="project" value="UniProtKB-KW"/>
</dbReference>
<evidence type="ECO:0000313" key="8">
    <source>
        <dbReference type="Proteomes" id="UP000461585"/>
    </source>
</evidence>
<dbReference type="Pfam" id="PF02906">
    <property type="entry name" value="Fe_hyd_lg_C"/>
    <property type="match status" value="2"/>
</dbReference>
<dbReference type="InterPro" id="IPR007202">
    <property type="entry name" value="4Fe-4S_dom"/>
</dbReference>
<evidence type="ECO:0000256" key="4">
    <source>
        <dbReference type="ARBA" id="ARBA00023014"/>
    </source>
</evidence>
<dbReference type="Gene3D" id="1.10.15.40">
    <property type="entry name" value="Electron transport complex subunit B, putative Fe-S cluster"/>
    <property type="match status" value="1"/>
</dbReference>
<dbReference type="RefSeq" id="WP_162370682.1">
    <property type="nucleotide sequence ID" value="NZ_JAAEEH010000024.1"/>
</dbReference>
<keyword evidence="2" id="KW-0479">Metal-binding</keyword>
<keyword evidence="4" id="KW-0411">Iron-sulfur</keyword>
<dbReference type="Gene3D" id="3.30.70.20">
    <property type="match status" value="1"/>
</dbReference>
<reference evidence="7 8" key="1">
    <citation type="submission" date="2020-01" db="EMBL/GenBank/DDBJ databases">
        <title>Anaeroalcalibacter tamaniensis gen. nov., sp. nov., moderately halophilic strictly anaerobic fermenter bacterium from mud volcano of Taman peninsula.</title>
        <authorList>
            <person name="Frolova A."/>
            <person name="Merkel A.Y."/>
            <person name="Slobodkin A.I."/>
        </authorList>
    </citation>
    <scope>NUCLEOTIDE SEQUENCE [LARGE SCALE GENOMIC DNA]</scope>
    <source>
        <strain evidence="7 8">F-3ap</strain>
    </source>
</reference>
<keyword evidence="1" id="KW-0004">4Fe-4S</keyword>
<dbReference type="InterPro" id="IPR004108">
    <property type="entry name" value="Fe_hydrogenase_lsu_C"/>
</dbReference>
<evidence type="ECO:0000259" key="6">
    <source>
        <dbReference type="PROSITE" id="PS51656"/>
    </source>
</evidence>
<protein>
    <submittedName>
        <fullName evidence="7">4Fe-4S dicluster domain-containing protein</fullName>
    </submittedName>
</protein>
<dbReference type="InterPro" id="IPR017896">
    <property type="entry name" value="4Fe4S_Fe-S-bd"/>
</dbReference>
<proteinExistence type="predicted"/>
<dbReference type="SUPFAM" id="SSF53920">
    <property type="entry name" value="Fe-only hydrogenase"/>
    <property type="match status" value="1"/>
</dbReference>
<dbReference type="PROSITE" id="PS51379">
    <property type="entry name" value="4FE4S_FER_2"/>
    <property type="match status" value="2"/>
</dbReference>
<dbReference type="GO" id="GO:0046872">
    <property type="term" value="F:metal ion binding"/>
    <property type="evidence" value="ECO:0007669"/>
    <property type="project" value="UniProtKB-KW"/>
</dbReference>
<dbReference type="InterPro" id="IPR050395">
    <property type="entry name" value="4Fe4S_Ferredoxin_RnfB"/>
</dbReference>
<dbReference type="Pfam" id="PF13237">
    <property type="entry name" value="Fer4_10"/>
    <property type="match status" value="1"/>
</dbReference>
<feature type="domain" description="4Fe-4S ferredoxin-type" evidence="5">
    <location>
        <begin position="5"/>
        <end position="34"/>
    </location>
</feature>
<evidence type="ECO:0000313" key="7">
    <source>
        <dbReference type="EMBL" id="NDL67961.1"/>
    </source>
</evidence>
<dbReference type="InterPro" id="IPR017900">
    <property type="entry name" value="4Fe4S_Fe_S_CS"/>
</dbReference>
<dbReference type="PROSITE" id="PS51656">
    <property type="entry name" value="4FE4S"/>
    <property type="match status" value="1"/>
</dbReference>
<dbReference type="InterPro" id="IPR009016">
    <property type="entry name" value="Fe_hydrogenase"/>
</dbReference>
<dbReference type="PANTHER" id="PTHR43560:SF1">
    <property type="entry name" value="ION-TRANSLOCATING OXIDOREDUCTASE COMPLEX SUBUNIT B"/>
    <property type="match status" value="1"/>
</dbReference>
<dbReference type="EMBL" id="JAAEEH010000024">
    <property type="protein sequence ID" value="NDL67961.1"/>
    <property type="molecule type" value="Genomic_DNA"/>
</dbReference>
<evidence type="ECO:0000256" key="3">
    <source>
        <dbReference type="ARBA" id="ARBA00023004"/>
    </source>
</evidence>
<dbReference type="PROSITE" id="PS00198">
    <property type="entry name" value="4FE4S_FER_1"/>
    <property type="match status" value="1"/>
</dbReference>
<feature type="domain" description="4Fe-4S" evidence="6">
    <location>
        <begin position="364"/>
        <end position="423"/>
    </location>
</feature>
<name>A0A7X5HWU9_9FIRM</name>
<sequence length="442" mass="49558">MSYTHSVTLDWEKCIGCTDCIKRCPTEAIRVRNSKAEIMNDRCIDCGNCIRVCSSHAKKATTDPIEMMADYKYKVAIPAPTLYTQFKKLRNPNIILTALKKMGFDEVFEVALGADVVTEYSKLLVQEKKVQLPMISSACPAIVHLVQMRFPTLIPNIMPVISPKEAIARYARNHLVKKGIPSDDIGIFFISPCGAKVTDTRDPEVFDTSMVNGVFSMKEIYLYLVPIIRELGEDEVEVLQMGSANGIGWAAIGGESTASEVYNRVAVDGIENVINILERMENNKLDVEFVEALACVNGCLGGPLTVENSFVATNRMLKIRKYLQFKGKTRDLNILDSSVSLDWDRQLSNKQVMKLDEDMFKALEKMERMEALYETLPQIDCGSCGSPTCRSFAEDVVMEHARIEDCIFMLREQVRKMAEDMVKLAEKLPPSIRTKGKGGEDE</sequence>
<comment type="caution">
    <text evidence="7">The sequence shown here is derived from an EMBL/GenBank/DDBJ whole genome shotgun (WGS) entry which is preliminary data.</text>
</comment>
<dbReference type="Gene3D" id="3.40.950.10">
    <property type="entry name" value="Fe-only Hydrogenase (Larger Subunit), Chain L, domain 3"/>
    <property type="match status" value="1"/>
</dbReference>
<dbReference type="AlphaFoldDB" id="A0A7X5HWU9"/>
<accession>A0A7X5HWU9</accession>
<evidence type="ECO:0000256" key="2">
    <source>
        <dbReference type="ARBA" id="ARBA00022723"/>
    </source>
</evidence>
<keyword evidence="8" id="KW-1185">Reference proteome</keyword>
<evidence type="ECO:0000259" key="5">
    <source>
        <dbReference type="PROSITE" id="PS51379"/>
    </source>
</evidence>
<dbReference type="Proteomes" id="UP000461585">
    <property type="component" value="Unassembled WGS sequence"/>
</dbReference>
<feature type="domain" description="4Fe-4S ferredoxin-type" evidence="5">
    <location>
        <begin position="35"/>
        <end position="63"/>
    </location>
</feature>
<dbReference type="PANTHER" id="PTHR43560">
    <property type="entry name" value="ION-TRANSLOCATING OXIDOREDUCTASE COMPLEX SUBUNIT B"/>
    <property type="match status" value="1"/>
</dbReference>
<dbReference type="Pfam" id="PF04060">
    <property type="entry name" value="FeS"/>
    <property type="match status" value="1"/>
</dbReference>
<keyword evidence="3" id="KW-0408">Iron</keyword>
<gene>
    <name evidence="7" type="ORF">GXN74_09430</name>
</gene>
<evidence type="ECO:0000256" key="1">
    <source>
        <dbReference type="ARBA" id="ARBA00022485"/>
    </source>
</evidence>
<dbReference type="SUPFAM" id="SSF54862">
    <property type="entry name" value="4Fe-4S ferredoxins"/>
    <property type="match status" value="1"/>
</dbReference>
<organism evidence="7 8">
    <name type="scientific">Anaerotalea alkaliphila</name>
    <dbReference type="NCBI Taxonomy" id="2662126"/>
    <lineage>
        <taxon>Bacteria</taxon>
        <taxon>Bacillati</taxon>
        <taxon>Bacillota</taxon>
        <taxon>Clostridia</taxon>
        <taxon>Eubacteriales</taxon>
        <taxon>Anaerotalea</taxon>
    </lineage>
</organism>